<keyword evidence="1" id="KW-0812">Transmembrane</keyword>
<feature type="transmembrane region" description="Helical" evidence="1">
    <location>
        <begin position="469"/>
        <end position="490"/>
    </location>
</feature>
<keyword evidence="1" id="KW-0472">Membrane</keyword>
<evidence type="ECO:0000256" key="1">
    <source>
        <dbReference type="SAM" id="Phobius"/>
    </source>
</evidence>
<accession>A0A4P9Y2X6</accession>
<dbReference type="AlphaFoldDB" id="A0A4P9Y2X6"/>
<evidence type="ECO:0000313" key="2">
    <source>
        <dbReference type="EMBL" id="RKP13268.1"/>
    </source>
</evidence>
<feature type="transmembrane region" description="Helical" evidence="1">
    <location>
        <begin position="29"/>
        <end position="48"/>
    </location>
</feature>
<dbReference type="Proteomes" id="UP000267251">
    <property type="component" value="Unassembled WGS sequence"/>
</dbReference>
<name>A0A4P9Y2X6_9FUNG</name>
<sequence length="562" mass="62053">MSNHPSIPSETKTIHPKGRRLLRYWSRPVIFILWILYVLSYLLSLELVNDAVKRKGTDVGKGTMKLLGVMGIVLTQGQGPVTGLLIASWLVDTLTRSRIRPENWSSLLELSDGTWSGPFGWVSSLIRSRGRRSGAWLIAAVLSAISLLIPFLIERAYPVAPQSITIPQALPLIGSGKEEMGTVESYLQMSLGRGIWTTSFTLDEQLRSYVSNQSEKCQGAWCRDGARFYGQGTAVEGKARVFGMRQWLECGEEFSWEGNDLGECRARAGPPIIPMMNATSARNAQVNVTICGAQIDSTNAPQAKTDMSIQHVAVLMREKIGIQTSQIRGIGVECQAQSHLGFATVDFKDHKFLDFEPVSYSEIVSQGGEPLANPLAAAAFAWQYRAANTVIDQPGYMAGLGYPRVLTNTPGATDFNYEPLKPGAFRMSMIRAFQAMAVAPSLTNGDTKYVDGEAFLTVQRREPEETQRVILIIALILWGLGGLLLSAFSLRRRWTDTMDTYCSARLLVEYPHIMEGYSAGSMWRNPKLRENMDSVGDCSHTSDQLGHIGIGGRPLDSSRRYV</sequence>
<protein>
    <submittedName>
        <fullName evidence="2">Uncharacterized protein</fullName>
    </submittedName>
</protein>
<organism evidence="2 3">
    <name type="scientific">Piptocephalis cylindrospora</name>
    <dbReference type="NCBI Taxonomy" id="1907219"/>
    <lineage>
        <taxon>Eukaryota</taxon>
        <taxon>Fungi</taxon>
        <taxon>Fungi incertae sedis</taxon>
        <taxon>Zoopagomycota</taxon>
        <taxon>Zoopagomycotina</taxon>
        <taxon>Zoopagomycetes</taxon>
        <taxon>Zoopagales</taxon>
        <taxon>Piptocephalidaceae</taxon>
        <taxon>Piptocephalis</taxon>
    </lineage>
</organism>
<proteinExistence type="predicted"/>
<keyword evidence="3" id="KW-1185">Reference proteome</keyword>
<gene>
    <name evidence="2" type="ORF">BJ684DRAFT_20224</name>
</gene>
<feature type="transmembrane region" description="Helical" evidence="1">
    <location>
        <begin position="68"/>
        <end position="91"/>
    </location>
</feature>
<evidence type="ECO:0000313" key="3">
    <source>
        <dbReference type="Proteomes" id="UP000267251"/>
    </source>
</evidence>
<dbReference type="EMBL" id="KZ988064">
    <property type="protein sequence ID" value="RKP13268.1"/>
    <property type="molecule type" value="Genomic_DNA"/>
</dbReference>
<keyword evidence="1" id="KW-1133">Transmembrane helix</keyword>
<feature type="transmembrane region" description="Helical" evidence="1">
    <location>
        <begin position="134"/>
        <end position="153"/>
    </location>
</feature>
<reference evidence="3" key="1">
    <citation type="journal article" date="2018" name="Nat. Microbiol.">
        <title>Leveraging single-cell genomics to expand the fungal tree of life.</title>
        <authorList>
            <person name="Ahrendt S.R."/>
            <person name="Quandt C.A."/>
            <person name="Ciobanu D."/>
            <person name="Clum A."/>
            <person name="Salamov A."/>
            <person name="Andreopoulos B."/>
            <person name="Cheng J.F."/>
            <person name="Woyke T."/>
            <person name="Pelin A."/>
            <person name="Henrissat B."/>
            <person name="Reynolds N.K."/>
            <person name="Benny G.L."/>
            <person name="Smith M.E."/>
            <person name="James T.Y."/>
            <person name="Grigoriev I.V."/>
        </authorList>
    </citation>
    <scope>NUCLEOTIDE SEQUENCE [LARGE SCALE GENOMIC DNA]</scope>
</reference>
<dbReference type="OrthoDB" id="3043899at2759"/>